<dbReference type="GO" id="GO:0004112">
    <property type="term" value="F:cyclic-nucleotide phosphodiesterase activity"/>
    <property type="evidence" value="ECO:0007669"/>
    <property type="project" value="UniProtKB-ARBA"/>
</dbReference>
<feature type="domain" description="Response regulatory" evidence="4">
    <location>
        <begin position="13"/>
        <end position="131"/>
    </location>
</feature>
<dbReference type="InterPro" id="IPR011006">
    <property type="entry name" value="CheY-like_superfamily"/>
</dbReference>
<dbReference type="OrthoDB" id="23815at2"/>
<keyword evidence="8" id="KW-1185">Reference proteome</keyword>
<dbReference type="InterPro" id="IPR006674">
    <property type="entry name" value="HD_domain"/>
</dbReference>
<organism evidence="7 8">
    <name type="scientific">Calidithermus roseus</name>
    <dbReference type="NCBI Taxonomy" id="1644118"/>
    <lineage>
        <taxon>Bacteria</taxon>
        <taxon>Thermotogati</taxon>
        <taxon>Deinococcota</taxon>
        <taxon>Deinococci</taxon>
        <taxon>Thermales</taxon>
        <taxon>Thermaceae</taxon>
        <taxon>Calidithermus</taxon>
    </lineage>
</organism>
<evidence type="ECO:0000256" key="1">
    <source>
        <dbReference type="ARBA" id="ARBA00022801"/>
    </source>
</evidence>
<evidence type="ECO:0000256" key="3">
    <source>
        <dbReference type="SAM" id="Coils"/>
    </source>
</evidence>
<dbReference type="InterPro" id="IPR052020">
    <property type="entry name" value="Cyclic_di-GMP/3'3'-cGAMP_PDE"/>
</dbReference>
<dbReference type="PANTHER" id="PTHR45228">
    <property type="entry name" value="CYCLIC DI-GMP PHOSPHODIESTERASE TM_0186-RELATED"/>
    <property type="match status" value="1"/>
</dbReference>
<sequence length="358" mass="39952">MSMGESFPLHKARLLLVDDQEDNLALLERILQRAGFTELCRTTDPRQVLDLCQSFRPDLILLDLHLPHLDGFALLKGLKELIAPGEYLPVLVLTADATPEARYKALSLGAKDFLTKPLDPLEVSLRVNNLLETRFLYRAVLEENQHLEERVRERTRELQETQVEILERLARAAEYRDDETGEHVRRVAANAARLAEALGLPQEQVEMIHSAAPLHDLGKIGIPDAILRKPGRLTPEEFAIIKTHTSIGAELLSGGHSELSRVAERIARSHHERWDGSGYPDGLCGEAIPLEARIVAVVDVFDALTSERPYKRAWSPEEALAEIQAQAGRQFDPRVVQAFLHTLEAPGRKPSPDEGSTG</sequence>
<dbReference type="SMART" id="SM00471">
    <property type="entry name" value="HDc"/>
    <property type="match status" value="1"/>
</dbReference>
<comment type="caution">
    <text evidence="7">The sequence shown here is derived from an EMBL/GenBank/DDBJ whole genome shotgun (WGS) entry which is preliminary data.</text>
</comment>
<dbReference type="SUPFAM" id="SSF109604">
    <property type="entry name" value="HD-domain/PDEase-like"/>
    <property type="match status" value="1"/>
</dbReference>
<feature type="coiled-coil region" evidence="3">
    <location>
        <begin position="137"/>
        <end position="164"/>
    </location>
</feature>
<dbReference type="EC" id="3.1.4.52" evidence="7"/>
<dbReference type="InterPro" id="IPR037522">
    <property type="entry name" value="HD_GYP_dom"/>
</dbReference>
<evidence type="ECO:0000259" key="5">
    <source>
        <dbReference type="PROSITE" id="PS51831"/>
    </source>
</evidence>
<dbReference type="CDD" id="cd00077">
    <property type="entry name" value="HDc"/>
    <property type="match status" value="1"/>
</dbReference>
<feature type="modified residue" description="4-aspartylphosphate" evidence="2">
    <location>
        <position position="63"/>
    </location>
</feature>
<accession>A0A399EF73</accession>
<dbReference type="GO" id="GO:0000160">
    <property type="term" value="P:phosphorelay signal transduction system"/>
    <property type="evidence" value="ECO:0007669"/>
    <property type="project" value="InterPro"/>
</dbReference>
<keyword evidence="1 7" id="KW-0378">Hydrolase</keyword>
<name>A0A399EF73_9DEIN</name>
<dbReference type="Gene3D" id="3.40.50.2300">
    <property type="match status" value="1"/>
</dbReference>
<dbReference type="InterPro" id="IPR003607">
    <property type="entry name" value="HD/PDEase_dom"/>
</dbReference>
<feature type="domain" description="HD" evidence="5">
    <location>
        <begin position="180"/>
        <end position="304"/>
    </location>
</feature>
<evidence type="ECO:0000256" key="2">
    <source>
        <dbReference type="PROSITE-ProRule" id="PRU00169"/>
    </source>
</evidence>
<dbReference type="PROSITE" id="PS50110">
    <property type="entry name" value="RESPONSE_REGULATORY"/>
    <property type="match status" value="1"/>
</dbReference>
<dbReference type="Proteomes" id="UP000265341">
    <property type="component" value="Unassembled WGS sequence"/>
</dbReference>
<dbReference type="PANTHER" id="PTHR45228:SF1">
    <property type="entry name" value="CYCLIC DI-GMP PHOSPHODIESTERASE TM_0186"/>
    <property type="match status" value="1"/>
</dbReference>
<dbReference type="RefSeq" id="WP_119280317.1">
    <property type="nucleotide sequence ID" value="NZ_QWLA01000105.1"/>
</dbReference>
<evidence type="ECO:0000259" key="6">
    <source>
        <dbReference type="PROSITE" id="PS51832"/>
    </source>
</evidence>
<dbReference type="GO" id="GO:0071111">
    <property type="term" value="F:cyclic-guanylate-specific phosphodiesterase activity"/>
    <property type="evidence" value="ECO:0007669"/>
    <property type="project" value="UniProtKB-EC"/>
</dbReference>
<feature type="domain" description="HD-GYP" evidence="6">
    <location>
        <begin position="158"/>
        <end position="355"/>
    </location>
</feature>
<dbReference type="PROSITE" id="PS51832">
    <property type="entry name" value="HD_GYP"/>
    <property type="match status" value="1"/>
</dbReference>
<proteinExistence type="predicted"/>
<reference evidence="7 8" key="1">
    <citation type="submission" date="2018-08" db="EMBL/GenBank/DDBJ databases">
        <title>Meiothermus roseus NBRC 110900 genome sequencing project.</title>
        <authorList>
            <person name="Da Costa M.S."/>
            <person name="Albuquerque L."/>
            <person name="Raposo P."/>
            <person name="Froufe H.J.C."/>
            <person name="Barroso C.S."/>
            <person name="Egas C."/>
        </authorList>
    </citation>
    <scope>NUCLEOTIDE SEQUENCE [LARGE SCALE GENOMIC DNA]</scope>
    <source>
        <strain evidence="7 8">NBRC 110900</strain>
    </source>
</reference>
<evidence type="ECO:0000313" key="8">
    <source>
        <dbReference type="Proteomes" id="UP000265341"/>
    </source>
</evidence>
<keyword evidence="2" id="KW-0597">Phosphoprotein</keyword>
<dbReference type="EMBL" id="QWLA01000105">
    <property type="protein sequence ID" value="RIH82446.1"/>
    <property type="molecule type" value="Genomic_DNA"/>
</dbReference>
<dbReference type="PROSITE" id="PS51831">
    <property type="entry name" value="HD"/>
    <property type="match status" value="1"/>
</dbReference>
<dbReference type="AlphaFoldDB" id="A0A399EF73"/>
<dbReference type="SMART" id="SM00448">
    <property type="entry name" value="REC"/>
    <property type="match status" value="1"/>
</dbReference>
<dbReference type="Pfam" id="PF13487">
    <property type="entry name" value="HD_5"/>
    <property type="match status" value="1"/>
</dbReference>
<protein>
    <submittedName>
        <fullName evidence="7">Cyclic di-GMP phosphodiesterase response regulator RpfG</fullName>
        <ecNumber evidence="7">3.1.4.52</ecNumber>
    </submittedName>
</protein>
<dbReference type="SUPFAM" id="SSF52172">
    <property type="entry name" value="CheY-like"/>
    <property type="match status" value="1"/>
</dbReference>
<gene>
    <name evidence="7" type="primary">rpfG_6</name>
    <name evidence="7" type="ORF">Mrose_03370</name>
</gene>
<dbReference type="Pfam" id="PF00072">
    <property type="entry name" value="Response_reg"/>
    <property type="match status" value="1"/>
</dbReference>
<evidence type="ECO:0000313" key="7">
    <source>
        <dbReference type="EMBL" id="RIH82446.1"/>
    </source>
</evidence>
<dbReference type="Gene3D" id="1.10.3210.10">
    <property type="entry name" value="Hypothetical protein af1432"/>
    <property type="match status" value="1"/>
</dbReference>
<dbReference type="FunFam" id="1.10.3210.10:FF:000018">
    <property type="entry name" value="Two-component system response regulator"/>
    <property type="match status" value="1"/>
</dbReference>
<dbReference type="InterPro" id="IPR001789">
    <property type="entry name" value="Sig_transdc_resp-reg_receiver"/>
</dbReference>
<keyword evidence="3" id="KW-0175">Coiled coil</keyword>
<dbReference type="GO" id="GO:0009214">
    <property type="term" value="P:cyclic nucleotide catabolic process"/>
    <property type="evidence" value="ECO:0007669"/>
    <property type="project" value="UniProtKB-ARBA"/>
</dbReference>
<evidence type="ECO:0000259" key="4">
    <source>
        <dbReference type="PROSITE" id="PS50110"/>
    </source>
</evidence>